<dbReference type="Proteomes" id="UP000005442">
    <property type="component" value="Chromosome"/>
</dbReference>
<dbReference type="PATRIC" id="fig|710685.3.peg.953"/>
<name>G8RSV4_MYCRN</name>
<dbReference type="InterPro" id="IPR008691">
    <property type="entry name" value="LpqH"/>
</dbReference>
<organism evidence="7 8">
    <name type="scientific">Mycolicibacterium rhodesiae (strain NBB3)</name>
    <name type="common">Mycobacterium rhodesiae</name>
    <dbReference type="NCBI Taxonomy" id="710685"/>
    <lineage>
        <taxon>Bacteria</taxon>
        <taxon>Bacillati</taxon>
        <taxon>Actinomycetota</taxon>
        <taxon>Actinomycetes</taxon>
        <taxon>Mycobacteriales</taxon>
        <taxon>Mycobacteriaceae</taxon>
        <taxon>Mycolicibacterium</taxon>
    </lineage>
</organism>
<dbReference type="RefSeq" id="WP_014209391.1">
    <property type="nucleotide sequence ID" value="NC_016604.1"/>
</dbReference>
<evidence type="ECO:0000256" key="1">
    <source>
        <dbReference type="ARBA" id="ARBA00022475"/>
    </source>
</evidence>
<proteinExistence type="predicted"/>
<dbReference type="eggNOG" id="ENOG50329Z5">
    <property type="taxonomic scope" value="Bacteria"/>
</dbReference>
<feature type="signal peptide" evidence="6">
    <location>
        <begin position="1"/>
        <end position="21"/>
    </location>
</feature>
<dbReference type="AlphaFoldDB" id="G8RSV4"/>
<evidence type="ECO:0000256" key="2">
    <source>
        <dbReference type="ARBA" id="ARBA00022729"/>
    </source>
</evidence>
<feature type="chain" id="PRO_5038638766" evidence="6">
    <location>
        <begin position="22"/>
        <end position="140"/>
    </location>
</feature>
<evidence type="ECO:0000256" key="4">
    <source>
        <dbReference type="ARBA" id="ARBA00023139"/>
    </source>
</evidence>
<reference evidence="7 8" key="1">
    <citation type="submission" date="2011-12" db="EMBL/GenBank/DDBJ databases">
        <title>Complete sequence of Mycobacterium rhodesiae NBB3.</title>
        <authorList>
            <consortium name="US DOE Joint Genome Institute"/>
            <person name="Lucas S."/>
            <person name="Han J."/>
            <person name="Lapidus A."/>
            <person name="Cheng J.-F."/>
            <person name="Goodwin L."/>
            <person name="Pitluck S."/>
            <person name="Peters L."/>
            <person name="Mikhailova N."/>
            <person name="Gu W."/>
            <person name="Detter J.C."/>
            <person name="Han C."/>
            <person name="Tapia R."/>
            <person name="Land M."/>
            <person name="Hauser L."/>
            <person name="Kyrpides N."/>
            <person name="Ivanova N."/>
            <person name="Pagani I."/>
            <person name="Mattes T."/>
            <person name="Holmes A."/>
            <person name="Rutledge P."/>
            <person name="Paulsen I."/>
            <person name="Coleman N."/>
            <person name="Woyke T."/>
        </authorList>
    </citation>
    <scope>NUCLEOTIDE SEQUENCE [LARGE SCALE GENOMIC DNA]</scope>
    <source>
        <strain evidence="7 8">NBB3</strain>
    </source>
</reference>
<dbReference type="KEGG" id="mrh:MycrhN_0948"/>
<dbReference type="GO" id="GO:0016020">
    <property type="term" value="C:membrane"/>
    <property type="evidence" value="ECO:0007669"/>
    <property type="project" value="InterPro"/>
</dbReference>
<dbReference type="HOGENOM" id="CLU_1832960_0_0_11"/>
<keyword evidence="8" id="KW-1185">Reference proteome</keyword>
<dbReference type="Pfam" id="PF05481">
    <property type="entry name" value="Myco_19_kDa"/>
    <property type="match status" value="1"/>
</dbReference>
<protein>
    <submittedName>
        <fullName evidence="7">Conserved lipoprotein/antigen</fullName>
    </submittedName>
</protein>
<dbReference type="OrthoDB" id="4622857at2"/>
<sequence length="140" mass="14331">MRIRLMAVLAAATLASGCGLSGPTPSERSEQSGKITVGEVSQQTQSVKCTQDQWALTIDASTGPGRARAYLQIGGVEPVVRTVNLENIDGLNGIAGGDVGSAEASVNGGNTYKITGTAVVSDPNRPGITNDMPFAIEVPC</sequence>
<evidence type="ECO:0000256" key="6">
    <source>
        <dbReference type="SAM" id="SignalP"/>
    </source>
</evidence>
<dbReference type="STRING" id="710685.MycrhN_0948"/>
<gene>
    <name evidence="7" type="ordered locus">MycrhN_0948</name>
</gene>
<keyword evidence="2 6" id="KW-0732">Signal</keyword>
<evidence type="ECO:0000313" key="8">
    <source>
        <dbReference type="Proteomes" id="UP000005442"/>
    </source>
</evidence>
<evidence type="ECO:0000313" key="7">
    <source>
        <dbReference type="EMBL" id="AEV71576.1"/>
    </source>
</evidence>
<evidence type="ECO:0000256" key="3">
    <source>
        <dbReference type="ARBA" id="ARBA00023136"/>
    </source>
</evidence>
<dbReference type="EMBL" id="CP003169">
    <property type="protein sequence ID" value="AEV71576.1"/>
    <property type="molecule type" value="Genomic_DNA"/>
</dbReference>
<keyword evidence="1" id="KW-1003">Cell membrane</keyword>
<evidence type="ECO:0000256" key="5">
    <source>
        <dbReference type="ARBA" id="ARBA00023288"/>
    </source>
</evidence>
<accession>G8RSV4</accession>
<keyword evidence="3" id="KW-0472">Membrane</keyword>
<keyword evidence="5 7" id="KW-0449">Lipoprotein</keyword>
<dbReference type="PROSITE" id="PS51257">
    <property type="entry name" value="PROKAR_LIPOPROTEIN"/>
    <property type="match status" value="1"/>
</dbReference>
<keyword evidence="4" id="KW-0564">Palmitate</keyword>